<dbReference type="STRING" id="393762.SAMN05660472_01496"/>
<accession>A0A1G9CLH9</accession>
<keyword evidence="2" id="KW-0812">Transmembrane</keyword>
<dbReference type="AlphaFoldDB" id="A0A1G9CLH9"/>
<dbReference type="InterPro" id="IPR055729">
    <property type="entry name" value="DUF7305"/>
</dbReference>
<evidence type="ECO:0000256" key="2">
    <source>
        <dbReference type="SAM" id="Phobius"/>
    </source>
</evidence>
<feature type="region of interest" description="Disordered" evidence="1">
    <location>
        <begin position="455"/>
        <end position="474"/>
    </location>
</feature>
<gene>
    <name evidence="4" type="ORF">SAMN05660472_01496</name>
</gene>
<reference evidence="4 5" key="1">
    <citation type="submission" date="2016-10" db="EMBL/GenBank/DDBJ databases">
        <authorList>
            <person name="de Groot N.N."/>
        </authorList>
    </citation>
    <scope>NUCLEOTIDE SEQUENCE [LARGE SCALE GENOMIC DNA]</scope>
    <source>
        <strain evidence="4 5">DSM 18346</strain>
    </source>
</reference>
<keyword evidence="2" id="KW-1133">Transmembrane helix</keyword>
<name>A0A1G9CLH9_9FIRM</name>
<evidence type="ECO:0000313" key="5">
    <source>
        <dbReference type="Proteomes" id="UP000198718"/>
    </source>
</evidence>
<dbReference type="Proteomes" id="UP000198718">
    <property type="component" value="Unassembled WGS sequence"/>
</dbReference>
<keyword evidence="2" id="KW-0472">Membrane</keyword>
<feature type="domain" description="DUF7305" evidence="3">
    <location>
        <begin position="300"/>
        <end position="456"/>
    </location>
</feature>
<dbReference type="Pfam" id="PF23981">
    <property type="entry name" value="DUF7305"/>
    <property type="match status" value="1"/>
</dbReference>
<evidence type="ECO:0000256" key="1">
    <source>
        <dbReference type="SAM" id="MobiDB-lite"/>
    </source>
</evidence>
<proteinExistence type="predicted"/>
<feature type="compositionally biased region" description="Gly residues" evidence="1">
    <location>
        <begin position="459"/>
        <end position="468"/>
    </location>
</feature>
<organism evidence="4 5">
    <name type="scientific">Natronincola ferrireducens</name>
    <dbReference type="NCBI Taxonomy" id="393762"/>
    <lineage>
        <taxon>Bacteria</taxon>
        <taxon>Bacillati</taxon>
        <taxon>Bacillota</taxon>
        <taxon>Clostridia</taxon>
        <taxon>Peptostreptococcales</taxon>
        <taxon>Natronincolaceae</taxon>
        <taxon>Natronincola</taxon>
    </lineage>
</organism>
<feature type="transmembrane region" description="Helical" evidence="2">
    <location>
        <begin position="12"/>
        <end position="34"/>
    </location>
</feature>
<sequence length="504" mass="54811">MFNYLRNKKGIVMPLVVILFAIVIILTTVTITAVNFESKHGIIDENQTKAYYVARSAVDAVRAAIEIEVQEKISDRISVVEAKSKAIDEIDSGDPDEMAEYLEALNQAVLDLQNAQYEYNLGLDFIRNHVLPVGGTTHTVEGIVGADTGDIVVNVIPVSGGYKLQASATVNGNTARAALKLNFDTDNETYSILINSEETTSTWEEYELPANHPASFGDAFYSHNNVNLGNNVDLTKSNGTKASGRYEGIINIGNNKLGDFSQSEPTDPIEPKELLPVDISTDSRFEDLKTTDLPPTIRAIDSGYYGSIALGHNKHFTVDTTEGDVILMLNRLEFGNNNSFHVTGSGKFYLYIYDNSKSDGGITFSSGNKPTFTQDNMSGGAIPLTYIIIDQPEDDRDVENNKIIVRNSIKLYGYLYAPYSSFQFQNTKNSEPVVHGSIVAGNISGGNNIGIVHIDPSSGSGGSGGEGSTGYNRVDTTTPIQIVHHSVTVAVPKPDSMKVFWLPQ</sequence>
<keyword evidence="5" id="KW-1185">Reference proteome</keyword>
<protein>
    <recommendedName>
        <fullName evidence="3">DUF7305 domain-containing protein</fullName>
    </recommendedName>
</protein>
<evidence type="ECO:0000259" key="3">
    <source>
        <dbReference type="Pfam" id="PF23981"/>
    </source>
</evidence>
<dbReference type="EMBL" id="FNFP01000002">
    <property type="protein sequence ID" value="SDK52446.1"/>
    <property type="molecule type" value="Genomic_DNA"/>
</dbReference>
<dbReference type="RefSeq" id="WP_090552868.1">
    <property type="nucleotide sequence ID" value="NZ_FNFP01000002.1"/>
</dbReference>
<evidence type="ECO:0000313" key="4">
    <source>
        <dbReference type="EMBL" id="SDK52446.1"/>
    </source>
</evidence>